<feature type="coiled-coil region" evidence="1">
    <location>
        <begin position="289"/>
        <end position="337"/>
    </location>
</feature>
<evidence type="ECO:0000259" key="3">
    <source>
        <dbReference type="Pfam" id="PF12331"/>
    </source>
</evidence>
<sequence>MEEDFFSDDETLDALPEKELQALEDAAISSTQARAVAVSAQQSCHQYQKQLPLPQRQQWSQRYQQQQQQQQPPQDHYLSPAHSLPSAAPPVQRRPYQRPFKPPLQQRRQEAVIVEYETLPTLPYVSEPPTPQQVQPPPIEAAVEVEAASSDYGPVDFDLEIAEELFDYAAPRAEGEGNGGGGGGGEQYVYDEGQFNVEHVGKGYANGYGERIRGDEDHRMTDEEEGILRRLEELRVENTRLESELANLKAQKEAELVSLRQVKDGETSIIRSNLAKEKKEHARIVTSLTNQHQANTDKLNAQIAEKENEINRLKTTHAFLEKENADYEKQIRSSKKVVISSGRVGRSPVTTPRKGKGMQHRDGFDDDEIMMGGSPSMMAGRRTPTKGVKRKRTAQDSPIIPLPLSQPRRTSASFTEVQEQVVDEALLERMFLEDDRFDFLKALVAHRVNRSEERALEALTRFSFPSSDATISSLFLDRVTLLETTAAKLEFSVGVSKVLLNLWARCLQESFFGPLMFLLDLLQFSVNWDQGGKCHWFCEEAVELIQRTVDINAIPTLQKNFSKIEKDVNVTPCLELLESIALGMVGNETHVRRFWHCVRSDFPLILLNPTQPIEHIHRMTSILCTSVTSQSFGPRGSNETAQRQNESNLLASITRVLSDTPGSATGEPRWDRVEAVELRKEIVQFLGTVAGVKLGIEALAQHQVVLPRLSKRIAEELEEVYEWKYGTDRSSQFLNSAVRLLHAIITTNAQDAIVKLSGSTSYKHIVSMTRIAFSDGELQESGIEETIMYLAHEILEVMVTPHEGEKLWSLFRP</sequence>
<feature type="coiled-coil region" evidence="1">
    <location>
        <begin position="224"/>
        <end position="258"/>
    </location>
</feature>
<evidence type="ECO:0000313" key="6">
    <source>
        <dbReference type="EMBL" id="CUS10250.1"/>
    </source>
</evidence>
<feature type="domain" description="Rad26-like N-terminal" evidence="5">
    <location>
        <begin position="439"/>
        <end position="484"/>
    </location>
</feature>
<reference evidence="6" key="1">
    <citation type="submission" date="2015-10" db="EMBL/GenBank/DDBJ databases">
        <authorList>
            <person name="Regsiter A."/>
            <person name="william w."/>
        </authorList>
    </citation>
    <scope>NUCLEOTIDE SEQUENCE</scope>
    <source>
        <strain evidence="6">Montdore</strain>
    </source>
</reference>
<dbReference type="InterPro" id="IPR048379">
    <property type="entry name" value="Rad26-like_C"/>
</dbReference>
<dbReference type="Pfam" id="PF21046">
    <property type="entry name" value="Rad26-like_C"/>
    <property type="match status" value="1"/>
</dbReference>
<feature type="region of interest" description="Disordered" evidence="2">
    <location>
        <begin position="338"/>
        <end position="405"/>
    </location>
</feature>
<keyword evidence="1" id="KW-0175">Coiled coil</keyword>
<feature type="domain" description="Rad26-like helical repeats" evidence="3">
    <location>
        <begin position="544"/>
        <end position="745"/>
    </location>
</feature>
<dbReference type="InterPro" id="IPR048380">
    <property type="entry name" value="Rad26-like_N"/>
</dbReference>
<dbReference type="Proteomes" id="UP001412239">
    <property type="component" value="Unassembled WGS sequence"/>
</dbReference>
<accession>A0A292PUV2</accession>
<name>A0A292PUV2_9PEZI</name>
<organism evidence="6 7">
    <name type="scientific">Tuber aestivum</name>
    <name type="common">summer truffle</name>
    <dbReference type="NCBI Taxonomy" id="59557"/>
    <lineage>
        <taxon>Eukaryota</taxon>
        <taxon>Fungi</taxon>
        <taxon>Dikarya</taxon>
        <taxon>Ascomycota</taxon>
        <taxon>Pezizomycotina</taxon>
        <taxon>Pezizomycetes</taxon>
        <taxon>Pezizales</taxon>
        <taxon>Tuberaceae</taxon>
        <taxon>Tuber</taxon>
    </lineage>
</organism>
<evidence type="ECO:0000259" key="5">
    <source>
        <dbReference type="Pfam" id="PF21048"/>
    </source>
</evidence>
<keyword evidence="7" id="KW-1185">Reference proteome</keyword>
<evidence type="ECO:0008006" key="8">
    <source>
        <dbReference type="Google" id="ProtNLM"/>
    </source>
</evidence>
<evidence type="ECO:0000256" key="2">
    <source>
        <dbReference type="SAM" id="MobiDB-lite"/>
    </source>
</evidence>
<proteinExistence type="predicted"/>
<gene>
    <name evidence="6" type="ORF">GSTUAT00005620001</name>
</gene>
<feature type="compositionally biased region" description="Low complexity" evidence="2">
    <location>
        <begin position="54"/>
        <end position="90"/>
    </location>
</feature>
<feature type="compositionally biased region" description="Basic residues" evidence="2">
    <location>
        <begin position="383"/>
        <end position="392"/>
    </location>
</feature>
<evidence type="ECO:0000256" key="1">
    <source>
        <dbReference type="SAM" id="Coils"/>
    </source>
</evidence>
<dbReference type="Pfam" id="PF21048">
    <property type="entry name" value="Rad26-like_N"/>
    <property type="match status" value="1"/>
</dbReference>
<evidence type="ECO:0000259" key="4">
    <source>
        <dbReference type="Pfam" id="PF21046"/>
    </source>
</evidence>
<feature type="region of interest" description="Disordered" evidence="2">
    <location>
        <begin position="38"/>
        <end position="108"/>
    </location>
</feature>
<protein>
    <recommendedName>
        <fullName evidence="8">DNA repair protein Rad26</fullName>
    </recommendedName>
</protein>
<evidence type="ECO:0000313" key="7">
    <source>
        <dbReference type="Proteomes" id="UP001412239"/>
    </source>
</evidence>
<feature type="domain" description="Rad26-like C-terminal" evidence="4">
    <location>
        <begin position="760"/>
        <end position="811"/>
    </location>
</feature>
<dbReference type="EMBL" id="LN891051">
    <property type="protein sequence ID" value="CUS10250.1"/>
    <property type="molecule type" value="Genomic_DNA"/>
</dbReference>
<dbReference type="AlphaFoldDB" id="A0A292PUV2"/>
<dbReference type="Pfam" id="PF12331">
    <property type="entry name" value="Rad26-like_helical_rpts"/>
    <property type="match status" value="1"/>
</dbReference>
<dbReference type="InterPro" id="IPR022093">
    <property type="entry name" value="Rad26-like_helical"/>
</dbReference>